<dbReference type="Proteomes" id="UP001163550">
    <property type="component" value="Chromosome"/>
</dbReference>
<name>A0ABY6HIR5_9FIRM</name>
<evidence type="ECO:0000313" key="2">
    <source>
        <dbReference type="Proteomes" id="UP001163550"/>
    </source>
</evidence>
<dbReference type="RefSeq" id="WP_263993123.1">
    <property type="nucleotide sequence ID" value="NZ_CP087994.1"/>
</dbReference>
<accession>A0ABY6HIR5</accession>
<gene>
    <name evidence="1" type="ORF">LNN31_08375</name>
</gene>
<reference evidence="1" key="1">
    <citation type="submission" date="2021-11" db="EMBL/GenBank/DDBJ databases">
        <title>Isoprene-degrading acetogen.</title>
        <authorList>
            <person name="Yang Y."/>
            <person name="Jin H."/>
            <person name="Yan J."/>
        </authorList>
    </citation>
    <scope>NUCLEOTIDE SEQUENCE</scope>
    <source>
        <strain evidence="1">Berkeley</strain>
    </source>
</reference>
<proteinExistence type="predicted"/>
<organism evidence="1 2">
    <name type="scientific">Acetobacterium wieringae</name>
    <dbReference type="NCBI Taxonomy" id="52694"/>
    <lineage>
        <taxon>Bacteria</taxon>
        <taxon>Bacillati</taxon>
        <taxon>Bacillota</taxon>
        <taxon>Clostridia</taxon>
        <taxon>Eubacteriales</taxon>
        <taxon>Eubacteriaceae</taxon>
        <taxon>Acetobacterium</taxon>
    </lineage>
</organism>
<sequence length="307" mass="35790">MRVILDDNGSSKESLQFFYDHIDDFKPVKKLVVFLDSENFIFTEYEMKRLNVNMVLENWNGDQMHLKNLYCGYYGVSPGDTLKIMSKLGITDLKSFEYNHLGHPGIEILFREDGTVKDIISSQNAIFYYHQAREYNEVRLGRKYILVNTISQKIYIRNPQKICAKGLLTLIDHSEFESMEYWLGDESPLEDRFRASDYFEGSNQYNELTFGADEVNLVLSGKNYKICCLVAKSELIDLINCIWLYLNGEKILDDNIIFKKNNFYDVKSGVSFFGKIGWSIGSKLSENCVYRKIEKRDEPGDKQWLMS</sequence>
<keyword evidence="2" id="KW-1185">Reference proteome</keyword>
<dbReference type="EMBL" id="CP087994">
    <property type="protein sequence ID" value="UYO64424.1"/>
    <property type="molecule type" value="Genomic_DNA"/>
</dbReference>
<protein>
    <submittedName>
        <fullName evidence="1">Uncharacterized protein</fullName>
    </submittedName>
</protein>
<evidence type="ECO:0000313" key="1">
    <source>
        <dbReference type="EMBL" id="UYO64424.1"/>
    </source>
</evidence>